<evidence type="ECO:0000256" key="3">
    <source>
        <dbReference type="ARBA" id="ARBA00023172"/>
    </source>
</evidence>
<dbReference type="Proteomes" id="UP001595823">
    <property type="component" value="Unassembled WGS sequence"/>
</dbReference>
<dbReference type="Gene3D" id="1.10.10.60">
    <property type="entry name" value="Homeodomain-like"/>
    <property type="match status" value="1"/>
</dbReference>
<comment type="caution">
    <text evidence="6">The sequence shown here is derived from an EMBL/GenBank/DDBJ whole genome shotgun (WGS) entry which is preliminary data.</text>
</comment>
<comment type="similarity">
    <text evidence="1">Belongs to the site-specific recombinase resolvase family.</text>
</comment>
<evidence type="ECO:0000256" key="1">
    <source>
        <dbReference type="ARBA" id="ARBA00009913"/>
    </source>
</evidence>
<evidence type="ECO:0000256" key="2">
    <source>
        <dbReference type="ARBA" id="ARBA00023125"/>
    </source>
</evidence>
<dbReference type="Pfam" id="PF00239">
    <property type="entry name" value="Resolvase"/>
    <property type="match status" value="1"/>
</dbReference>
<organism evidence="6 7">
    <name type="scientific">Salininema proteolyticum</name>
    <dbReference type="NCBI Taxonomy" id="1607685"/>
    <lineage>
        <taxon>Bacteria</taxon>
        <taxon>Bacillati</taxon>
        <taxon>Actinomycetota</taxon>
        <taxon>Actinomycetes</taxon>
        <taxon>Glycomycetales</taxon>
        <taxon>Glycomycetaceae</taxon>
        <taxon>Salininema</taxon>
    </lineage>
</organism>
<dbReference type="SUPFAM" id="SSF53041">
    <property type="entry name" value="Resolvase-like"/>
    <property type="match status" value="1"/>
</dbReference>
<accession>A0ABV8U380</accession>
<dbReference type="InterPro" id="IPR006119">
    <property type="entry name" value="Resolv_N"/>
</dbReference>
<evidence type="ECO:0000259" key="5">
    <source>
        <dbReference type="PROSITE" id="PS51736"/>
    </source>
</evidence>
<dbReference type="SMART" id="SM00857">
    <property type="entry name" value="Resolvase"/>
    <property type="match status" value="1"/>
</dbReference>
<feature type="domain" description="Resolvase/invertase-type recombinase catalytic" evidence="5">
    <location>
        <begin position="21"/>
        <end position="154"/>
    </location>
</feature>
<dbReference type="InterPro" id="IPR036162">
    <property type="entry name" value="Resolvase-like_N_sf"/>
</dbReference>
<keyword evidence="3" id="KW-0233">DNA recombination</keyword>
<dbReference type="PANTHER" id="PTHR30461">
    <property type="entry name" value="DNA-INVERTASE FROM LAMBDOID PROPHAGE"/>
    <property type="match status" value="1"/>
</dbReference>
<evidence type="ECO:0000313" key="7">
    <source>
        <dbReference type="Proteomes" id="UP001595823"/>
    </source>
</evidence>
<evidence type="ECO:0000256" key="4">
    <source>
        <dbReference type="SAM" id="MobiDB-lite"/>
    </source>
</evidence>
<sequence>MNSDYPPNAMPVSAAPRFLRSAFGYALVSDMNADAENEVSALREASCRKVFCDSVSSDNADRPALRNLLGLVQAGDLVIVTGLERFGRSLHDLVQLVNRLYVKGVGFASLRESISTCAPGGAAVCGLFAVLADFTSVVASETTRNGLAAARAQGRTGGRPTVVDEDMLAKARELLPNPEYSVRSIAALLGVSPGTLYNHIPELKMLRGHGGHCDLEADAGAESADDFVSSHPVIPSRETEDHHMPAADATS</sequence>
<dbReference type="EMBL" id="JBHSDK010000035">
    <property type="protein sequence ID" value="MFC4337558.1"/>
    <property type="molecule type" value="Genomic_DNA"/>
</dbReference>
<feature type="region of interest" description="Disordered" evidence="4">
    <location>
        <begin position="224"/>
        <end position="251"/>
    </location>
</feature>
<dbReference type="PANTHER" id="PTHR30461:SF2">
    <property type="entry name" value="SERINE RECOMBINASE PINE-RELATED"/>
    <property type="match status" value="1"/>
</dbReference>
<dbReference type="RefSeq" id="WP_380624672.1">
    <property type="nucleotide sequence ID" value="NZ_JBHSDK010000035.1"/>
</dbReference>
<name>A0ABV8U380_9ACTN</name>
<proteinExistence type="inferred from homology"/>
<keyword evidence="2" id="KW-0238">DNA-binding</keyword>
<gene>
    <name evidence="6" type="ORF">ACFPET_20380</name>
</gene>
<dbReference type="SUPFAM" id="SSF46689">
    <property type="entry name" value="Homeodomain-like"/>
    <property type="match status" value="1"/>
</dbReference>
<evidence type="ECO:0000313" key="6">
    <source>
        <dbReference type="EMBL" id="MFC4337558.1"/>
    </source>
</evidence>
<protein>
    <submittedName>
        <fullName evidence="6">Recombinase family protein</fullName>
    </submittedName>
</protein>
<keyword evidence="7" id="KW-1185">Reference proteome</keyword>
<dbReference type="CDD" id="cd03768">
    <property type="entry name" value="SR_ResInv"/>
    <property type="match status" value="1"/>
</dbReference>
<reference evidence="7" key="1">
    <citation type="journal article" date="2019" name="Int. J. Syst. Evol. Microbiol.">
        <title>The Global Catalogue of Microorganisms (GCM) 10K type strain sequencing project: providing services to taxonomists for standard genome sequencing and annotation.</title>
        <authorList>
            <consortium name="The Broad Institute Genomics Platform"/>
            <consortium name="The Broad Institute Genome Sequencing Center for Infectious Disease"/>
            <person name="Wu L."/>
            <person name="Ma J."/>
        </authorList>
    </citation>
    <scope>NUCLEOTIDE SEQUENCE [LARGE SCALE GENOMIC DNA]</scope>
    <source>
        <strain evidence="7">IBRC-M 10908</strain>
    </source>
</reference>
<dbReference type="Gene3D" id="3.40.50.1390">
    <property type="entry name" value="Resolvase, N-terminal catalytic domain"/>
    <property type="match status" value="1"/>
</dbReference>
<dbReference type="PROSITE" id="PS51736">
    <property type="entry name" value="RECOMBINASES_3"/>
    <property type="match status" value="1"/>
</dbReference>
<dbReference type="InterPro" id="IPR050639">
    <property type="entry name" value="SSR_resolvase"/>
</dbReference>
<dbReference type="InterPro" id="IPR009057">
    <property type="entry name" value="Homeodomain-like_sf"/>
</dbReference>